<proteinExistence type="predicted"/>
<dbReference type="EMBL" id="FMAI01000028">
    <property type="protein sequence ID" value="SCB54642.1"/>
    <property type="molecule type" value="Genomic_DNA"/>
</dbReference>
<name>A0A1C3XQU7_9BRAD</name>
<protein>
    <submittedName>
        <fullName evidence="3">Uncharacterized protein</fullName>
    </submittedName>
</protein>
<accession>A0A1C3XQU7</accession>
<dbReference type="Proteomes" id="UP000199184">
    <property type="component" value="Unassembled WGS sequence"/>
</dbReference>
<keyword evidence="2" id="KW-0472">Membrane</keyword>
<keyword evidence="2" id="KW-0812">Transmembrane</keyword>
<organism evidence="3 4">
    <name type="scientific">Bradyrhizobium shewense</name>
    <dbReference type="NCBI Taxonomy" id="1761772"/>
    <lineage>
        <taxon>Bacteria</taxon>
        <taxon>Pseudomonadati</taxon>
        <taxon>Pseudomonadota</taxon>
        <taxon>Alphaproteobacteria</taxon>
        <taxon>Hyphomicrobiales</taxon>
        <taxon>Nitrobacteraceae</taxon>
        <taxon>Bradyrhizobium</taxon>
    </lineage>
</organism>
<evidence type="ECO:0000313" key="3">
    <source>
        <dbReference type="EMBL" id="SCB54642.1"/>
    </source>
</evidence>
<dbReference type="AlphaFoldDB" id="A0A1C3XQU7"/>
<gene>
    <name evidence="3" type="ORF">GA0061098_102878</name>
</gene>
<keyword evidence="4" id="KW-1185">Reference proteome</keyword>
<sequence>MSKEWNSHRTSVVLFAFAVIVAILAAFVTTLDGVDTMTASNEAPPGTTGLAKPHPPLDRAPGQPVLGDTVSPHSAPAR</sequence>
<evidence type="ECO:0000256" key="2">
    <source>
        <dbReference type="SAM" id="Phobius"/>
    </source>
</evidence>
<evidence type="ECO:0000313" key="4">
    <source>
        <dbReference type="Proteomes" id="UP000199184"/>
    </source>
</evidence>
<feature type="region of interest" description="Disordered" evidence="1">
    <location>
        <begin position="36"/>
        <end position="78"/>
    </location>
</feature>
<keyword evidence="2" id="KW-1133">Transmembrane helix</keyword>
<evidence type="ECO:0000256" key="1">
    <source>
        <dbReference type="SAM" id="MobiDB-lite"/>
    </source>
</evidence>
<reference evidence="4" key="1">
    <citation type="submission" date="2016-08" db="EMBL/GenBank/DDBJ databases">
        <authorList>
            <person name="Varghese N."/>
            <person name="Submissions Spin"/>
        </authorList>
    </citation>
    <scope>NUCLEOTIDE SEQUENCE [LARGE SCALE GENOMIC DNA]</scope>
    <source>
        <strain evidence="4">ERR11</strain>
    </source>
</reference>
<feature type="transmembrane region" description="Helical" evidence="2">
    <location>
        <begin position="12"/>
        <end position="31"/>
    </location>
</feature>